<keyword evidence="7" id="KW-1185">Reference proteome</keyword>
<evidence type="ECO:0000259" key="5">
    <source>
        <dbReference type="SMART" id="SM00563"/>
    </source>
</evidence>
<sequence>MYIINSDDYYEKMRRLIVGLAYCYLWYASILAEAEATHHRIGILLWYASILAGYAALFCPLLPFLLISNKLYRYLTDLFFTCWQLYPTKLCNCSFQVTGDPIYTEETSILLMNHRTRTDWNFFWPTLYHSTIGRGKMSYSTKLVLKDGIRLIPGAGWIMQMSNFIYLKRKWQEDKDTLQTYINYVSDIRYKHSILLFPEGTDMSEKTKMQSDIYAITHNKQKFDYVLHPKPSGFIHLTRQLLLNGNLDAVYDVTLIYPDQIPQSELFLLTGRFPKQVKVHLIRYPKEVLPKTEETLREFLEQRWQEKEMNIREYHTTGNFLQGKTLRCEDDWKMYAALVFWTLLPYITLYYFIFSSWYRNLVLTHTALLLATNIVLEGFHNFEMALHRWKKKTIF</sequence>
<feature type="transmembrane region" description="Helical" evidence="4">
    <location>
        <begin position="16"/>
        <end position="32"/>
    </location>
</feature>
<comment type="similarity">
    <text evidence="1">Belongs to the 1-acyl-sn-glycerol-3-phosphate acyltransferase family.</text>
</comment>
<dbReference type="PANTHER" id="PTHR10983">
    <property type="entry name" value="1-ACYLGLYCEROL-3-PHOSPHATE ACYLTRANSFERASE-RELATED"/>
    <property type="match status" value="1"/>
</dbReference>
<evidence type="ECO:0000313" key="6">
    <source>
        <dbReference type="EMBL" id="VEN45041.1"/>
    </source>
</evidence>
<proteinExistence type="inferred from homology"/>
<dbReference type="PANTHER" id="PTHR10983:SF16">
    <property type="entry name" value="LYSOCARDIOLIPIN ACYLTRANSFERASE 1"/>
    <property type="match status" value="1"/>
</dbReference>
<dbReference type="GO" id="GO:0036149">
    <property type="term" value="P:phosphatidylinositol acyl-chain remodeling"/>
    <property type="evidence" value="ECO:0007669"/>
    <property type="project" value="TreeGrafter"/>
</dbReference>
<keyword evidence="3" id="KW-0012">Acyltransferase</keyword>
<dbReference type="Pfam" id="PF01553">
    <property type="entry name" value="Acyltransferase"/>
    <property type="match status" value="1"/>
</dbReference>
<name>A0A653CAS7_CALMS</name>
<dbReference type="Proteomes" id="UP000410492">
    <property type="component" value="Unassembled WGS sequence"/>
</dbReference>
<evidence type="ECO:0000256" key="4">
    <source>
        <dbReference type="SAM" id="Phobius"/>
    </source>
</evidence>
<organism evidence="6 7">
    <name type="scientific">Callosobruchus maculatus</name>
    <name type="common">Southern cowpea weevil</name>
    <name type="synonym">Pulse bruchid</name>
    <dbReference type="NCBI Taxonomy" id="64391"/>
    <lineage>
        <taxon>Eukaryota</taxon>
        <taxon>Metazoa</taxon>
        <taxon>Ecdysozoa</taxon>
        <taxon>Arthropoda</taxon>
        <taxon>Hexapoda</taxon>
        <taxon>Insecta</taxon>
        <taxon>Pterygota</taxon>
        <taxon>Neoptera</taxon>
        <taxon>Endopterygota</taxon>
        <taxon>Coleoptera</taxon>
        <taxon>Polyphaga</taxon>
        <taxon>Cucujiformia</taxon>
        <taxon>Chrysomeloidea</taxon>
        <taxon>Chrysomelidae</taxon>
        <taxon>Bruchinae</taxon>
        <taxon>Bruchini</taxon>
        <taxon>Callosobruchus</taxon>
    </lineage>
</organism>
<reference evidence="6 7" key="1">
    <citation type="submission" date="2019-01" db="EMBL/GenBank/DDBJ databases">
        <authorList>
            <person name="Sayadi A."/>
        </authorList>
    </citation>
    <scope>NUCLEOTIDE SEQUENCE [LARGE SCALE GENOMIC DNA]</scope>
</reference>
<protein>
    <recommendedName>
        <fullName evidence="5">Phospholipid/glycerol acyltransferase domain-containing protein</fullName>
    </recommendedName>
</protein>
<evidence type="ECO:0000256" key="3">
    <source>
        <dbReference type="ARBA" id="ARBA00023315"/>
    </source>
</evidence>
<gene>
    <name evidence="6" type="ORF">CALMAC_LOCUS7632</name>
</gene>
<feature type="domain" description="Phospholipid/glycerol acyltransferase" evidence="5">
    <location>
        <begin position="108"/>
        <end position="258"/>
    </location>
</feature>
<dbReference type="Pfam" id="PF16076">
    <property type="entry name" value="Acyltransf_C"/>
    <property type="match status" value="1"/>
</dbReference>
<dbReference type="SMART" id="SM00563">
    <property type="entry name" value="PlsC"/>
    <property type="match status" value="1"/>
</dbReference>
<feature type="transmembrane region" description="Helical" evidence="4">
    <location>
        <begin position="360"/>
        <end position="382"/>
    </location>
</feature>
<dbReference type="InterPro" id="IPR002123">
    <property type="entry name" value="Plipid/glycerol_acylTrfase"/>
</dbReference>
<dbReference type="OrthoDB" id="186786at2759"/>
<evidence type="ECO:0000256" key="1">
    <source>
        <dbReference type="ARBA" id="ARBA00008655"/>
    </source>
</evidence>
<keyword evidence="4" id="KW-1133">Transmembrane helix</keyword>
<dbReference type="GO" id="GO:0005783">
    <property type="term" value="C:endoplasmic reticulum"/>
    <property type="evidence" value="ECO:0007669"/>
    <property type="project" value="TreeGrafter"/>
</dbReference>
<evidence type="ECO:0000313" key="7">
    <source>
        <dbReference type="Proteomes" id="UP000410492"/>
    </source>
</evidence>
<dbReference type="CDD" id="cd07990">
    <property type="entry name" value="LPLAT_LCLAT1-like"/>
    <property type="match status" value="1"/>
</dbReference>
<keyword evidence="4" id="KW-0472">Membrane</keyword>
<feature type="transmembrane region" description="Helical" evidence="4">
    <location>
        <begin position="334"/>
        <end position="354"/>
    </location>
</feature>
<keyword evidence="4" id="KW-0812">Transmembrane</keyword>
<keyword evidence="2" id="KW-0808">Transferase</keyword>
<dbReference type="EMBL" id="CAACVG010007364">
    <property type="protein sequence ID" value="VEN45041.1"/>
    <property type="molecule type" value="Genomic_DNA"/>
</dbReference>
<accession>A0A653CAS7</accession>
<dbReference type="GO" id="GO:0016746">
    <property type="term" value="F:acyltransferase activity"/>
    <property type="evidence" value="ECO:0007669"/>
    <property type="project" value="UniProtKB-KW"/>
</dbReference>
<feature type="transmembrane region" description="Helical" evidence="4">
    <location>
        <begin position="44"/>
        <end position="67"/>
    </location>
</feature>
<dbReference type="SUPFAM" id="SSF69593">
    <property type="entry name" value="Glycerol-3-phosphate (1)-acyltransferase"/>
    <property type="match status" value="1"/>
</dbReference>
<dbReference type="AlphaFoldDB" id="A0A653CAS7"/>
<evidence type="ECO:0000256" key="2">
    <source>
        <dbReference type="ARBA" id="ARBA00022679"/>
    </source>
</evidence>
<dbReference type="InterPro" id="IPR032098">
    <property type="entry name" value="Acyltransf_C"/>
</dbReference>